<evidence type="ECO:0000313" key="2">
    <source>
        <dbReference type="Proteomes" id="UP000828390"/>
    </source>
</evidence>
<dbReference type="AlphaFoldDB" id="A0A9D4CLK4"/>
<proteinExistence type="predicted"/>
<keyword evidence="2" id="KW-1185">Reference proteome</keyword>
<protein>
    <submittedName>
        <fullName evidence="1">Uncharacterized protein</fullName>
    </submittedName>
</protein>
<evidence type="ECO:0000313" key="1">
    <source>
        <dbReference type="EMBL" id="KAH3726946.1"/>
    </source>
</evidence>
<dbReference type="Proteomes" id="UP000828390">
    <property type="component" value="Unassembled WGS sequence"/>
</dbReference>
<reference evidence="1" key="2">
    <citation type="submission" date="2020-11" db="EMBL/GenBank/DDBJ databases">
        <authorList>
            <person name="McCartney M.A."/>
            <person name="Auch B."/>
            <person name="Kono T."/>
            <person name="Mallez S."/>
            <person name="Becker A."/>
            <person name="Gohl D.M."/>
            <person name="Silverstein K.A.T."/>
            <person name="Koren S."/>
            <person name="Bechman K.B."/>
            <person name="Herman A."/>
            <person name="Abrahante J.E."/>
            <person name="Garbe J."/>
        </authorList>
    </citation>
    <scope>NUCLEOTIDE SEQUENCE</scope>
    <source>
        <strain evidence="1">Duluth1</strain>
        <tissue evidence="1">Whole animal</tissue>
    </source>
</reference>
<sequence>MQWLTSVHQHCRGGANREYNDLPAYTSIAEVVQIAVNTLTHQRTPALPKSCKSQ</sequence>
<name>A0A9D4CLK4_DREPO</name>
<comment type="caution">
    <text evidence="1">The sequence shown here is derived from an EMBL/GenBank/DDBJ whole genome shotgun (WGS) entry which is preliminary data.</text>
</comment>
<reference evidence="1" key="1">
    <citation type="journal article" date="2019" name="bioRxiv">
        <title>The Genome of the Zebra Mussel, Dreissena polymorpha: A Resource for Invasive Species Research.</title>
        <authorList>
            <person name="McCartney M.A."/>
            <person name="Auch B."/>
            <person name="Kono T."/>
            <person name="Mallez S."/>
            <person name="Zhang Y."/>
            <person name="Obille A."/>
            <person name="Becker A."/>
            <person name="Abrahante J.E."/>
            <person name="Garbe J."/>
            <person name="Badalamenti J.P."/>
            <person name="Herman A."/>
            <person name="Mangelson H."/>
            <person name="Liachko I."/>
            <person name="Sullivan S."/>
            <person name="Sone E.D."/>
            <person name="Koren S."/>
            <person name="Silverstein K.A.T."/>
            <person name="Beckman K.B."/>
            <person name="Gohl D.M."/>
        </authorList>
    </citation>
    <scope>NUCLEOTIDE SEQUENCE</scope>
    <source>
        <strain evidence="1">Duluth1</strain>
        <tissue evidence="1">Whole animal</tissue>
    </source>
</reference>
<accession>A0A9D4CLK4</accession>
<gene>
    <name evidence="1" type="ORF">DPMN_052825</name>
</gene>
<organism evidence="1 2">
    <name type="scientific">Dreissena polymorpha</name>
    <name type="common">Zebra mussel</name>
    <name type="synonym">Mytilus polymorpha</name>
    <dbReference type="NCBI Taxonomy" id="45954"/>
    <lineage>
        <taxon>Eukaryota</taxon>
        <taxon>Metazoa</taxon>
        <taxon>Spiralia</taxon>
        <taxon>Lophotrochozoa</taxon>
        <taxon>Mollusca</taxon>
        <taxon>Bivalvia</taxon>
        <taxon>Autobranchia</taxon>
        <taxon>Heteroconchia</taxon>
        <taxon>Euheterodonta</taxon>
        <taxon>Imparidentia</taxon>
        <taxon>Neoheterodontei</taxon>
        <taxon>Myida</taxon>
        <taxon>Dreissenoidea</taxon>
        <taxon>Dreissenidae</taxon>
        <taxon>Dreissena</taxon>
    </lineage>
</organism>
<dbReference type="EMBL" id="JAIWYP010000012">
    <property type="protein sequence ID" value="KAH3726946.1"/>
    <property type="molecule type" value="Genomic_DNA"/>
</dbReference>